<comment type="caution">
    <text evidence="2">The sequence shown here is derived from an EMBL/GenBank/DDBJ whole genome shotgun (WGS) entry which is preliminary data.</text>
</comment>
<evidence type="ECO:0000313" key="3">
    <source>
        <dbReference type="Proteomes" id="UP000266272"/>
    </source>
</evidence>
<dbReference type="PRINTS" id="PR00081">
    <property type="entry name" value="GDHRDH"/>
</dbReference>
<dbReference type="SUPFAM" id="SSF51735">
    <property type="entry name" value="NAD(P)-binding Rossmann-fold domains"/>
    <property type="match status" value="1"/>
</dbReference>
<dbReference type="EMBL" id="PXOA01000288">
    <property type="protein sequence ID" value="RFU77323.1"/>
    <property type="molecule type" value="Genomic_DNA"/>
</dbReference>
<gene>
    <name evidence="2" type="ORF">TARUN_4875</name>
</gene>
<dbReference type="AlphaFoldDB" id="A0A395NN59"/>
<sequence length="341" mass="37093">MAAASASKALADFPTNQKKDLPIALKTEDVKGKTYIVTGATGGIGYEAVKHLVRLEAAKVIIGVRNAESGKAAKTTIETETGRKDIIEVWPLDLASYDSVKAFAKKIESVDRIDALVLNAGASIPSWQIKEGSEGHVTVNFISNFLLVFAALPQLQAAAKKHDIKPRLVIVGSMGGFFVEESTKKFPKTGILDDLNDKAKWQSDFANRYVLTKLLEHQAMRELVPLVPVSEHGVIVNIVDPGLCKTGLTKELSIATRLKAWLAKALLGRTPEMGSRTLIHGIAAGEESHGKYLTSCEIQEDHIPDWMNNEAGIAIQKQVWKELIEKLEKIQPGVTAAVVQN</sequence>
<dbReference type="PANTHER" id="PTHR43157:SF31">
    <property type="entry name" value="PHOSPHATIDYLINOSITOL-GLYCAN BIOSYNTHESIS CLASS F PROTEIN"/>
    <property type="match status" value="1"/>
</dbReference>
<dbReference type="GO" id="GO:0016491">
    <property type="term" value="F:oxidoreductase activity"/>
    <property type="evidence" value="ECO:0007669"/>
    <property type="project" value="UniProtKB-KW"/>
</dbReference>
<accession>A0A395NN59</accession>
<evidence type="ECO:0000256" key="1">
    <source>
        <dbReference type="ARBA" id="ARBA00023002"/>
    </source>
</evidence>
<dbReference type="InterPro" id="IPR002347">
    <property type="entry name" value="SDR_fam"/>
</dbReference>
<keyword evidence="3" id="KW-1185">Reference proteome</keyword>
<keyword evidence="1" id="KW-0560">Oxidoreductase</keyword>
<name>A0A395NN59_TRIAR</name>
<dbReference type="OrthoDB" id="542013at2759"/>
<dbReference type="PANTHER" id="PTHR43157">
    <property type="entry name" value="PHOSPHATIDYLINOSITOL-GLYCAN BIOSYNTHESIS CLASS F PROTEIN-RELATED"/>
    <property type="match status" value="1"/>
</dbReference>
<dbReference type="InterPro" id="IPR036291">
    <property type="entry name" value="NAD(P)-bd_dom_sf"/>
</dbReference>
<dbReference type="Pfam" id="PF00106">
    <property type="entry name" value="adh_short"/>
    <property type="match status" value="1"/>
</dbReference>
<evidence type="ECO:0000313" key="2">
    <source>
        <dbReference type="EMBL" id="RFU77323.1"/>
    </source>
</evidence>
<dbReference type="Proteomes" id="UP000266272">
    <property type="component" value="Unassembled WGS sequence"/>
</dbReference>
<dbReference type="Gene3D" id="3.40.50.720">
    <property type="entry name" value="NAD(P)-binding Rossmann-like Domain"/>
    <property type="match status" value="1"/>
</dbReference>
<protein>
    <submittedName>
        <fullName evidence="2">Short-chain dehydrogenase</fullName>
    </submittedName>
</protein>
<proteinExistence type="predicted"/>
<reference evidence="2 3" key="1">
    <citation type="journal article" date="2018" name="PLoS Pathog.">
        <title>Evolution of structural diversity of trichothecenes, a family of toxins produced by plant pathogenic and entomopathogenic fungi.</title>
        <authorList>
            <person name="Proctor R.H."/>
            <person name="McCormick S.P."/>
            <person name="Kim H.S."/>
            <person name="Cardoza R.E."/>
            <person name="Stanley A.M."/>
            <person name="Lindo L."/>
            <person name="Kelly A."/>
            <person name="Brown D.W."/>
            <person name="Lee T."/>
            <person name="Vaughan M.M."/>
            <person name="Alexander N.J."/>
            <person name="Busman M."/>
            <person name="Gutierrez S."/>
        </authorList>
    </citation>
    <scope>NUCLEOTIDE SEQUENCE [LARGE SCALE GENOMIC DNA]</scope>
    <source>
        <strain evidence="2 3">IBT 40837</strain>
    </source>
</reference>
<dbReference type="STRING" id="490622.A0A395NN59"/>
<organism evidence="2 3">
    <name type="scientific">Trichoderma arundinaceum</name>
    <dbReference type="NCBI Taxonomy" id="490622"/>
    <lineage>
        <taxon>Eukaryota</taxon>
        <taxon>Fungi</taxon>
        <taxon>Dikarya</taxon>
        <taxon>Ascomycota</taxon>
        <taxon>Pezizomycotina</taxon>
        <taxon>Sordariomycetes</taxon>
        <taxon>Hypocreomycetidae</taxon>
        <taxon>Hypocreales</taxon>
        <taxon>Hypocreaceae</taxon>
        <taxon>Trichoderma</taxon>
    </lineage>
</organism>